<dbReference type="PANTHER" id="PTHR35043:SF7">
    <property type="entry name" value="TRANSCRIPTION FACTOR DOMAIN-CONTAINING PROTEIN"/>
    <property type="match status" value="1"/>
</dbReference>
<protein>
    <submittedName>
        <fullName evidence="1">Uncharacterized protein</fullName>
    </submittedName>
</protein>
<feature type="non-terminal residue" evidence="1">
    <location>
        <position position="353"/>
    </location>
</feature>
<name>A0A7U2I2Q3_PHANO</name>
<dbReference type="PANTHER" id="PTHR35043">
    <property type="entry name" value="TRANSCRIPTION FACTOR DOMAIN-CONTAINING PROTEIN"/>
    <property type="match status" value="1"/>
</dbReference>
<dbReference type="VEuPathDB" id="FungiDB:JI435_158060"/>
<accession>A0A7U2I2Q3</accession>
<reference evidence="2" key="1">
    <citation type="journal article" date="2021" name="BMC Genomics">
        <title>Chromosome-level genome assembly and manually-curated proteome of model necrotroph Parastagonospora nodorum Sn15 reveals a genome-wide trove of candidate effector homologs, and redundancy of virulence-related functions within an accessory chromosome.</title>
        <authorList>
            <person name="Bertazzoni S."/>
            <person name="Jones D.A.B."/>
            <person name="Phan H.T."/>
            <person name="Tan K.-C."/>
            <person name="Hane J.K."/>
        </authorList>
    </citation>
    <scope>NUCLEOTIDE SEQUENCE [LARGE SCALE GENOMIC DNA]</scope>
    <source>
        <strain evidence="2">SN15 / ATCC MYA-4574 / FGSC 10173)</strain>
    </source>
</reference>
<gene>
    <name evidence="1" type="ORF">JI435_158060</name>
</gene>
<dbReference type="EMBL" id="CP069034">
    <property type="protein sequence ID" value="QRD01146.1"/>
    <property type="molecule type" value="Genomic_DNA"/>
</dbReference>
<sequence>VLTLLLCAYTSLHLDIPQYGKTGWSHRAWKKVQWVCIGLCAPEFVAFAALNQMLYARALGYQMHDLTEALTRNSKVMQSTATWLEVLFARSRWRSSYAQQDLEAASPEASPSEHDIPLSITRFDQQNSVIHGNSSPLTRTHAWTRIHNHFAIMGGFVFEAEKPGSLIRGQDCARLTLTSAALRKLARAKSPLLPDISVETIPDKSKANAFAKFLVCVQATWFVAETIGRMATAHPISLLEINTVLHAFCCLLIYLSWWDKPLDIEMPHIIYCSSNHAIGVCAWMKVKDTMDGFLEAFKADVEGYSRANGNHNLRLAFERDISVTNYVIGWHDLDDRSEIRDCIGRCRATNKQA</sequence>
<dbReference type="AlphaFoldDB" id="A0A7U2I2Q3"/>
<dbReference type="Proteomes" id="UP000663193">
    <property type="component" value="Chromosome 12"/>
</dbReference>
<proteinExistence type="predicted"/>
<evidence type="ECO:0000313" key="2">
    <source>
        <dbReference type="Proteomes" id="UP000663193"/>
    </source>
</evidence>
<evidence type="ECO:0000313" key="1">
    <source>
        <dbReference type="EMBL" id="QRD01146.1"/>
    </source>
</evidence>
<organism evidence="1 2">
    <name type="scientific">Phaeosphaeria nodorum (strain SN15 / ATCC MYA-4574 / FGSC 10173)</name>
    <name type="common">Glume blotch fungus</name>
    <name type="synonym">Parastagonospora nodorum</name>
    <dbReference type="NCBI Taxonomy" id="321614"/>
    <lineage>
        <taxon>Eukaryota</taxon>
        <taxon>Fungi</taxon>
        <taxon>Dikarya</taxon>
        <taxon>Ascomycota</taxon>
        <taxon>Pezizomycotina</taxon>
        <taxon>Dothideomycetes</taxon>
        <taxon>Pleosporomycetidae</taxon>
        <taxon>Pleosporales</taxon>
        <taxon>Pleosporineae</taxon>
        <taxon>Phaeosphaeriaceae</taxon>
        <taxon>Parastagonospora</taxon>
    </lineage>
</organism>
<keyword evidence="2" id="KW-1185">Reference proteome</keyword>
<dbReference type="OrthoDB" id="3061561at2759"/>